<reference evidence="1" key="1">
    <citation type="submission" date="2021-02" db="EMBL/GenBank/DDBJ databases">
        <authorList>
            <person name="Nowell W R."/>
        </authorList>
    </citation>
    <scope>NUCLEOTIDE SEQUENCE</scope>
</reference>
<dbReference type="EMBL" id="CAJNOI010003304">
    <property type="protein sequence ID" value="CAF1513495.1"/>
    <property type="molecule type" value="Genomic_DNA"/>
</dbReference>
<evidence type="ECO:0000313" key="1">
    <source>
        <dbReference type="EMBL" id="CAF1513495.1"/>
    </source>
</evidence>
<proteinExistence type="predicted"/>
<evidence type="ECO:0000313" key="3">
    <source>
        <dbReference type="Proteomes" id="UP000663832"/>
    </source>
</evidence>
<evidence type="ECO:0000313" key="2">
    <source>
        <dbReference type="EMBL" id="CAF1647978.1"/>
    </source>
</evidence>
<accession>A0A815U1N5</accession>
<name>A0A815U1N5_9BILA</name>
<comment type="caution">
    <text evidence="1">The sequence shown here is derived from an EMBL/GenBank/DDBJ whole genome shotgun (WGS) entry which is preliminary data.</text>
</comment>
<dbReference type="AlphaFoldDB" id="A0A815U1N5"/>
<organism evidence="1 4">
    <name type="scientific">Adineta steineri</name>
    <dbReference type="NCBI Taxonomy" id="433720"/>
    <lineage>
        <taxon>Eukaryota</taxon>
        <taxon>Metazoa</taxon>
        <taxon>Spiralia</taxon>
        <taxon>Gnathifera</taxon>
        <taxon>Rotifera</taxon>
        <taxon>Eurotatoria</taxon>
        <taxon>Bdelloidea</taxon>
        <taxon>Adinetida</taxon>
        <taxon>Adinetidae</taxon>
        <taxon>Adineta</taxon>
    </lineage>
</organism>
<dbReference type="EMBL" id="CAJNOM010003652">
    <property type="protein sequence ID" value="CAF1647978.1"/>
    <property type="molecule type" value="Genomic_DNA"/>
</dbReference>
<dbReference type="Proteomes" id="UP000663832">
    <property type="component" value="Unassembled WGS sequence"/>
</dbReference>
<sequence length="91" mass="11027">MDQLSCLTLKLLGAIQMLFDHKILKDNNQFEDFYELIKAIYEFQLKQFNVTYGNTFYQNGYIGHDLDPDDFEYISFKRFRYGKFIFQLLNK</sequence>
<evidence type="ECO:0000313" key="4">
    <source>
        <dbReference type="Proteomes" id="UP000663877"/>
    </source>
</evidence>
<keyword evidence="3" id="KW-1185">Reference proteome</keyword>
<protein>
    <submittedName>
        <fullName evidence="1">Uncharacterized protein</fullName>
    </submittedName>
</protein>
<gene>
    <name evidence="1" type="ORF">BJG266_LOCUS43861</name>
    <name evidence="2" type="ORF">QVE165_LOCUS60795</name>
</gene>
<dbReference type="Proteomes" id="UP000663877">
    <property type="component" value="Unassembled WGS sequence"/>
</dbReference>